<gene>
    <name evidence="2" type="ORF">RF11_06893</name>
</gene>
<dbReference type="AlphaFoldDB" id="A0A0C2MBD3"/>
<accession>A0A0C2MBD3</accession>
<feature type="region of interest" description="Disordered" evidence="1">
    <location>
        <begin position="1"/>
        <end position="77"/>
    </location>
</feature>
<evidence type="ECO:0000313" key="2">
    <source>
        <dbReference type="EMBL" id="KII61619.1"/>
    </source>
</evidence>
<dbReference type="EMBL" id="JWZT01005303">
    <property type="protein sequence ID" value="KII61619.1"/>
    <property type="molecule type" value="Genomic_DNA"/>
</dbReference>
<protein>
    <submittedName>
        <fullName evidence="2">Uncharacterized protein</fullName>
    </submittedName>
</protein>
<dbReference type="Proteomes" id="UP000031668">
    <property type="component" value="Unassembled WGS sequence"/>
</dbReference>
<keyword evidence="3" id="KW-1185">Reference proteome</keyword>
<reference evidence="2 3" key="1">
    <citation type="journal article" date="2014" name="Genome Biol. Evol.">
        <title>The genome of the myxosporean Thelohanellus kitauei shows adaptations to nutrient acquisition within its fish host.</title>
        <authorList>
            <person name="Yang Y."/>
            <person name="Xiong J."/>
            <person name="Zhou Z."/>
            <person name="Huo F."/>
            <person name="Miao W."/>
            <person name="Ran C."/>
            <person name="Liu Y."/>
            <person name="Zhang J."/>
            <person name="Feng J."/>
            <person name="Wang M."/>
            <person name="Wang M."/>
            <person name="Wang L."/>
            <person name="Yao B."/>
        </authorList>
    </citation>
    <scope>NUCLEOTIDE SEQUENCE [LARGE SCALE GENOMIC DNA]</scope>
    <source>
        <strain evidence="2">Wuqing</strain>
    </source>
</reference>
<dbReference type="OrthoDB" id="10663003at2759"/>
<name>A0A0C2MBD3_THEKT</name>
<evidence type="ECO:0000256" key="1">
    <source>
        <dbReference type="SAM" id="MobiDB-lite"/>
    </source>
</evidence>
<feature type="region of interest" description="Disordered" evidence="1">
    <location>
        <begin position="330"/>
        <end position="377"/>
    </location>
</feature>
<feature type="compositionally biased region" description="Polar residues" evidence="1">
    <location>
        <begin position="330"/>
        <end position="346"/>
    </location>
</feature>
<evidence type="ECO:0000313" key="3">
    <source>
        <dbReference type="Proteomes" id="UP000031668"/>
    </source>
</evidence>
<sequence>MNRDGFNSNRGYEQGYRRGRGRGYGGSYRNYRNTRRMETLGNVHEVPKKVFNVPPPTLYSSRPRSQKPDSTLPELNSTNQNQAESMAVPQDDYAWANTNSTVETGCLDPVDFPTLDSEQSQKYTKKKSSVTTNNMVQISSIPVGSQPESLHTEDVVFRNNHVEREDNTIIVDASCEHTNITSLQEDVERISLQGSRTRRGVYRRINPHIRRDAPAQDSDRHPGSVKILTREKSQVCEKINDSTAETVKPIADASTLPNKRPLIREVVIYDIDVNTGDLHDSQTIQSGLKCEPVQLRSMTQSKSSNSISINQNEKKLFKINPDGTVTVSVTLSTPKIGPSSQTNTYYRNRHENRGGTYSRRQSSRDYRSYSNGRSSKFANFPFRKDGFVNDQGSASTSNHIPSANSPVVKKIPKVVITDVT</sequence>
<comment type="caution">
    <text evidence="2">The sequence shown here is derived from an EMBL/GenBank/DDBJ whole genome shotgun (WGS) entry which is preliminary data.</text>
</comment>
<proteinExistence type="predicted"/>
<organism evidence="2 3">
    <name type="scientific">Thelohanellus kitauei</name>
    <name type="common">Myxosporean</name>
    <dbReference type="NCBI Taxonomy" id="669202"/>
    <lineage>
        <taxon>Eukaryota</taxon>
        <taxon>Metazoa</taxon>
        <taxon>Cnidaria</taxon>
        <taxon>Myxozoa</taxon>
        <taxon>Myxosporea</taxon>
        <taxon>Bivalvulida</taxon>
        <taxon>Platysporina</taxon>
        <taxon>Myxobolidae</taxon>
        <taxon>Thelohanellus</taxon>
    </lineage>
</organism>